<organism evidence="3 4">
    <name type="scientific">Dendrobium nobile</name>
    <name type="common">Orchid</name>
    <dbReference type="NCBI Taxonomy" id="94219"/>
    <lineage>
        <taxon>Eukaryota</taxon>
        <taxon>Viridiplantae</taxon>
        <taxon>Streptophyta</taxon>
        <taxon>Embryophyta</taxon>
        <taxon>Tracheophyta</taxon>
        <taxon>Spermatophyta</taxon>
        <taxon>Magnoliopsida</taxon>
        <taxon>Liliopsida</taxon>
        <taxon>Asparagales</taxon>
        <taxon>Orchidaceae</taxon>
        <taxon>Epidendroideae</taxon>
        <taxon>Malaxideae</taxon>
        <taxon>Dendrobiinae</taxon>
        <taxon>Dendrobium</taxon>
    </lineage>
</organism>
<evidence type="ECO:0000256" key="1">
    <source>
        <dbReference type="SAM" id="Phobius"/>
    </source>
</evidence>
<dbReference type="PANTHER" id="PTHR31325">
    <property type="entry name" value="OS01G0798800 PROTEIN-RELATED"/>
    <property type="match status" value="1"/>
</dbReference>
<keyword evidence="1" id="KW-0472">Membrane</keyword>
<keyword evidence="1" id="KW-0812">Transmembrane</keyword>
<dbReference type="Pfam" id="PF13968">
    <property type="entry name" value="DUF4220"/>
    <property type="match status" value="1"/>
</dbReference>
<dbReference type="InterPro" id="IPR025315">
    <property type="entry name" value="DUF4220"/>
</dbReference>
<keyword evidence="1" id="KW-1133">Transmembrane helix</keyword>
<proteinExistence type="predicted"/>
<evidence type="ECO:0000313" key="4">
    <source>
        <dbReference type="Proteomes" id="UP000829196"/>
    </source>
</evidence>
<feature type="transmembrane region" description="Helical" evidence="1">
    <location>
        <begin position="16"/>
        <end position="36"/>
    </location>
</feature>
<feature type="transmembrane region" description="Helical" evidence="1">
    <location>
        <begin position="43"/>
        <end position="60"/>
    </location>
</feature>
<name>A0A8T3AE60_DENNO</name>
<reference evidence="3" key="1">
    <citation type="journal article" date="2022" name="Front. Genet.">
        <title>Chromosome-Scale Assembly of the Dendrobium nobile Genome Provides Insights Into the Molecular Mechanism of the Biosynthesis of the Medicinal Active Ingredient of Dendrobium.</title>
        <authorList>
            <person name="Xu Q."/>
            <person name="Niu S.-C."/>
            <person name="Li K.-L."/>
            <person name="Zheng P.-J."/>
            <person name="Zhang X.-J."/>
            <person name="Jia Y."/>
            <person name="Liu Y."/>
            <person name="Niu Y.-X."/>
            <person name="Yu L.-H."/>
            <person name="Chen D.-F."/>
            <person name="Zhang G.-Q."/>
        </authorList>
    </citation>
    <scope>NUCLEOTIDE SEQUENCE</scope>
    <source>
        <tissue evidence="3">Leaf</tissue>
    </source>
</reference>
<dbReference type="EMBL" id="JAGYWB010000017">
    <property type="protein sequence ID" value="KAI0494062.1"/>
    <property type="molecule type" value="Genomic_DNA"/>
</dbReference>
<sequence length="155" mass="17919">MDIPEKYKQLWSDWDIRVLILLSLFVQIILIFLGRLRKTSTSIWIRMLIWSSYLLADWVADFVLGQLSNAMDDSSSSNAIIAFWAPFLILHLGGPDTITAYSMEDNELWARHLLGLIYELIVAFYVLFRSLPNTHLLAPTILIFLVAIIKYVERS</sequence>
<dbReference type="OrthoDB" id="1189310at2759"/>
<dbReference type="Proteomes" id="UP000829196">
    <property type="component" value="Unassembled WGS sequence"/>
</dbReference>
<protein>
    <recommendedName>
        <fullName evidence="2">DUF4220 domain-containing protein</fullName>
    </recommendedName>
</protein>
<feature type="transmembrane region" description="Helical" evidence="1">
    <location>
        <begin position="80"/>
        <end position="101"/>
    </location>
</feature>
<feature type="transmembrane region" description="Helical" evidence="1">
    <location>
        <begin position="108"/>
        <end position="128"/>
    </location>
</feature>
<dbReference type="AlphaFoldDB" id="A0A8T3AE60"/>
<comment type="caution">
    <text evidence="3">The sequence shown here is derived from an EMBL/GenBank/DDBJ whole genome shotgun (WGS) entry which is preliminary data.</text>
</comment>
<feature type="transmembrane region" description="Helical" evidence="1">
    <location>
        <begin position="134"/>
        <end position="152"/>
    </location>
</feature>
<evidence type="ECO:0000313" key="3">
    <source>
        <dbReference type="EMBL" id="KAI0494062.1"/>
    </source>
</evidence>
<feature type="domain" description="DUF4220" evidence="2">
    <location>
        <begin position="50"/>
        <end position="154"/>
    </location>
</feature>
<gene>
    <name evidence="3" type="ORF">KFK09_024193</name>
</gene>
<evidence type="ECO:0000259" key="2">
    <source>
        <dbReference type="Pfam" id="PF13968"/>
    </source>
</evidence>
<accession>A0A8T3AE60</accession>
<dbReference type="SMR" id="A0A8T3AE60"/>
<keyword evidence="4" id="KW-1185">Reference proteome</keyword>